<protein>
    <recommendedName>
        <fullName evidence="9">3'-5' exonuclease</fullName>
    </recommendedName>
    <alternativeName>
        <fullName evidence="10">Werner Syndrome-like exonuclease</fullName>
    </alternativeName>
</protein>
<dbReference type="InterPro" id="IPR012337">
    <property type="entry name" value="RNaseH-like_sf"/>
</dbReference>
<dbReference type="GO" id="GO:0003676">
    <property type="term" value="F:nucleic acid binding"/>
    <property type="evidence" value="ECO:0007669"/>
    <property type="project" value="InterPro"/>
</dbReference>
<keyword evidence="13" id="KW-1185">Reference proteome</keyword>
<name>A0A6J1S8N5_FRAOC</name>
<evidence type="ECO:0000256" key="9">
    <source>
        <dbReference type="ARBA" id="ARBA00040531"/>
    </source>
</evidence>
<dbReference type="Gene3D" id="3.30.420.10">
    <property type="entry name" value="Ribonuclease H-like superfamily/Ribonuclease H"/>
    <property type="match status" value="1"/>
</dbReference>
<gene>
    <name evidence="14" type="primary">LOC113205853</name>
</gene>
<dbReference type="SUPFAM" id="SSF53098">
    <property type="entry name" value="Ribonuclease H-like"/>
    <property type="match status" value="1"/>
</dbReference>
<evidence type="ECO:0000256" key="8">
    <source>
        <dbReference type="ARBA" id="ARBA00037949"/>
    </source>
</evidence>
<dbReference type="RefSeq" id="XP_026277412.1">
    <property type="nucleotide sequence ID" value="XM_026421627.2"/>
</dbReference>
<dbReference type="Proteomes" id="UP000504606">
    <property type="component" value="Unplaced"/>
</dbReference>
<dbReference type="PANTHER" id="PTHR13620">
    <property type="entry name" value="3-5 EXONUCLEASE"/>
    <property type="match status" value="1"/>
</dbReference>
<evidence type="ECO:0000256" key="5">
    <source>
        <dbReference type="ARBA" id="ARBA00022839"/>
    </source>
</evidence>
<evidence type="ECO:0000256" key="6">
    <source>
        <dbReference type="ARBA" id="ARBA00022842"/>
    </source>
</evidence>
<dbReference type="GeneID" id="113205853"/>
<dbReference type="InterPro" id="IPR036397">
    <property type="entry name" value="RNaseH_sf"/>
</dbReference>
<reference evidence="14" key="1">
    <citation type="submission" date="2025-08" db="UniProtKB">
        <authorList>
            <consortium name="RefSeq"/>
        </authorList>
    </citation>
    <scope>IDENTIFICATION</scope>
    <source>
        <tissue evidence="14">Whole organism</tissue>
    </source>
</reference>
<evidence type="ECO:0000256" key="2">
    <source>
        <dbReference type="ARBA" id="ARBA00022722"/>
    </source>
</evidence>
<dbReference type="CTD" id="387787"/>
<dbReference type="GO" id="GO:0006139">
    <property type="term" value="P:nucleobase-containing compound metabolic process"/>
    <property type="evidence" value="ECO:0007669"/>
    <property type="project" value="InterPro"/>
</dbReference>
<sequence length="224" mass="25409">MAEKRVARKLPEWMSKHTKVHAGNEKNEKKEPLVFPGVIKYCPTVDDMGLACETLISQAEQKDELVLGLDAEWPVTQQGSGKVALIQVCCDETTCYLFHVSCMRSFPKIFKDLIKHPKVLLVGNCIKNDIWKLGKDFDFPVAKLIQSGRVIDLGELANEVLLCAQTWSLDRLALHLLSVEIDKSASVRMSRWDLELSYDQQLYAATDAYISLIIYNKLKYKSTD</sequence>
<comment type="function">
    <text evidence="11">Has exonuclease activity on both single-stranded and duplex templates bearing overhangs, but not blunt ended duplex DNA, and cleaves in a 3'-5' direction. Essential for the formation of DNA replication focal centers. Has an important role in maintaining genome stability.</text>
</comment>
<organism evidence="13 14">
    <name type="scientific">Frankliniella occidentalis</name>
    <name type="common">Western flower thrips</name>
    <name type="synonym">Euthrips occidentalis</name>
    <dbReference type="NCBI Taxonomy" id="133901"/>
    <lineage>
        <taxon>Eukaryota</taxon>
        <taxon>Metazoa</taxon>
        <taxon>Ecdysozoa</taxon>
        <taxon>Arthropoda</taxon>
        <taxon>Hexapoda</taxon>
        <taxon>Insecta</taxon>
        <taxon>Pterygota</taxon>
        <taxon>Neoptera</taxon>
        <taxon>Paraneoptera</taxon>
        <taxon>Thysanoptera</taxon>
        <taxon>Terebrantia</taxon>
        <taxon>Thripoidea</taxon>
        <taxon>Thripidae</taxon>
        <taxon>Frankliniella</taxon>
    </lineage>
</organism>
<feature type="domain" description="3'-5' exonuclease" evidence="12">
    <location>
        <begin position="46"/>
        <end position="223"/>
    </location>
</feature>
<keyword evidence="2" id="KW-0540">Nuclease</keyword>
<keyword evidence="3" id="KW-0479">Metal-binding</keyword>
<evidence type="ECO:0000313" key="13">
    <source>
        <dbReference type="Proteomes" id="UP000504606"/>
    </source>
</evidence>
<proteinExistence type="inferred from homology"/>
<dbReference type="PANTHER" id="PTHR13620:SF109">
    <property type="entry name" value="3'-5' EXONUCLEASE"/>
    <property type="match status" value="1"/>
</dbReference>
<comment type="similarity">
    <text evidence="8">Belongs to the WRNexo family.</text>
</comment>
<keyword evidence="5 14" id="KW-0269">Exonuclease</keyword>
<dbReference type="AlphaFoldDB" id="A0A6J1S8N5"/>
<dbReference type="GO" id="GO:0046872">
    <property type="term" value="F:metal ion binding"/>
    <property type="evidence" value="ECO:0007669"/>
    <property type="project" value="UniProtKB-KW"/>
</dbReference>
<dbReference type="SMART" id="SM00474">
    <property type="entry name" value="35EXOc"/>
    <property type="match status" value="1"/>
</dbReference>
<evidence type="ECO:0000313" key="14">
    <source>
        <dbReference type="RefSeq" id="XP_026277412.1"/>
    </source>
</evidence>
<evidence type="ECO:0000256" key="10">
    <source>
        <dbReference type="ARBA" id="ARBA00042761"/>
    </source>
</evidence>
<accession>A0A6J1S8N5</accession>
<evidence type="ECO:0000259" key="12">
    <source>
        <dbReference type="SMART" id="SM00474"/>
    </source>
</evidence>
<evidence type="ECO:0000256" key="4">
    <source>
        <dbReference type="ARBA" id="ARBA00022801"/>
    </source>
</evidence>
<keyword evidence="6" id="KW-0460">Magnesium</keyword>
<keyword evidence="7" id="KW-0539">Nucleus</keyword>
<dbReference type="InterPro" id="IPR051132">
    <property type="entry name" value="3-5_Exonuclease_domain"/>
</dbReference>
<evidence type="ECO:0000256" key="7">
    <source>
        <dbReference type="ARBA" id="ARBA00023242"/>
    </source>
</evidence>
<keyword evidence="4" id="KW-0378">Hydrolase</keyword>
<dbReference type="GO" id="GO:0008408">
    <property type="term" value="F:3'-5' exonuclease activity"/>
    <property type="evidence" value="ECO:0007669"/>
    <property type="project" value="InterPro"/>
</dbReference>
<evidence type="ECO:0000256" key="1">
    <source>
        <dbReference type="ARBA" id="ARBA00004123"/>
    </source>
</evidence>
<comment type="subcellular location">
    <subcellularLocation>
        <location evidence="1">Nucleus</location>
    </subcellularLocation>
</comment>
<dbReference type="Pfam" id="PF01612">
    <property type="entry name" value="DNA_pol_A_exo1"/>
    <property type="match status" value="1"/>
</dbReference>
<evidence type="ECO:0000256" key="11">
    <source>
        <dbReference type="ARBA" id="ARBA00045901"/>
    </source>
</evidence>
<dbReference type="GO" id="GO:0005634">
    <property type="term" value="C:nucleus"/>
    <property type="evidence" value="ECO:0007669"/>
    <property type="project" value="UniProtKB-SubCell"/>
</dbReference>
<dbReference type="CDD" id="cd06141">
    <property type="entry name" value="WRN_exo"/>
    <property type="match status" value="1"/>
</dbReference>
<dbReference type="InterPro" id="IPR002562">
    <property type="entry name" value="3'-5'_exonuclease_dom"/>
</dbReference>
<evidence type="ECO:0000256" key="3">
    <source>
        <dbReference type="ARBA" id="ARBA00022723"/>
    </source>
</evidence>